<sequence length="253" mass="27964">MPTTVLQNSLQSIFQENTIGYFIAEADTTEEPYSSSIQPVYRPRTYHSSEPLPPGYRPEDLPDSITGEDRARLTESHFCERIPPTAAKKHPSRRCKVCLARRGYTPGGQRKYPKETTYHCGKCPSKPALCTHPCFWLYHNKVKYDGPIDDEEMQQIPPMLQNVPLSLTDMSTGQGMSSASSFVSVADSGSSYGDYTTNYGAGSSGGFSHDGRGANVFASPNNGSQGDGDVQSMEDVKVYPMPMYGETTYPERR</sequence>
<comment type="caution">
    <text evidence="2">The sequence shown here is derived from an EMBL/GenBank/DDBJ whole genome shotgun (WGS) entry which is preliminary data.</text>
</comment>
<organism evidence="2 3">
    <name type="scientific">Batillaria attramentaria</name>
    <dbReference type="NCBI Taxonomy" id="370345"/>
    <lineage>
        <taxon>Eukaryota</taxon>
        <taxon>Metazoa</taxon>
        <taxon>Spiralia</taxon>
        <taxon>Lophotrochozoa</taxon>
        <taxon>Mollusca</taxon>
        <taxon>Gastropoda</taxon>
        <taxon>Caenogastropoda</taxon>
        <taxon>Sorbeoconcha</taxon>
        <taxon>Cerithioidea</taxon>
        <taxon>Batillariidae</taxon>
        <taxon>Batillaria</taxon>
    </lineage>
</organism>
<dbReference type="Pfam" id="PF13842">
    <property type="entry name" value="zf-Tnp_2"/>
    <property type="match status" value="1"/>
</dbReference>
<dbReference type="InterPro" id="IPR032718">
    <property type="entry name" value="PGBD4_Znf_C"/>
</dbReference>
<dbReference type="Proteomes" id="UP001519460">
    <property type="component" value="Unassembled WGS sequence"/>
</dbReference>
<proteinExistence type="predicted"/>
<evidence type="ECO:0000259" key="1">
    <source>
        <dbReference type="Pfam" id="PF13842"/>
    </source>
</evidence>
<dbReference type="AlphaFoldDB" id="A0ABD0JEK1"/>
<gene>
    <name evidence="2" type="ORF">BaRGS_00035411</name>
</gene>
<evidence type="ECO:0000313" key="3">
    <source>
        <dbReference type="Proteomes" id="UP001519460"/>
    </source>
</evidence>
<protein>
    <recommendedName>
        <fullName evidence="1">PiggyBac transposable element-derived protein 4 C-terminal zinc-finger domain-containing protein</fullName>
    </recommendedName>
</protein>
<accession>A0ABD0JEK1</accession>
<reference evidence="2 3" key="1">
    <citation type="journal article" date="2023" name="Sci. Data">
        <title>Genome assembly of the Korean intertidal mud-creeper Batillaria attramentaria.</title>
        <authorList>
            <person name="Patra A.K."/>
            <person name="Ho P.T."/>
            <person name="Jun S."/>
            <person name="Lee S.J."/>
            <person name="Kim Y."/>
            <person name="Won Y.J."/>
        </authorList>
    </citation>
    <scope>NUCLEOTIDE SEQUENCE [LARGE SCALE GENOMIC DNA]</scope>
    <source>
        <strain evidence="2">Wonlab-2016</strain>
    </source>
</reference>
<dbReference type="EMBL" id="JACVVK020000473">
    <property type="protein sequence ID" value="KAK7473363.1"/>
    <property type="molecule type" value="Genomic_DNA"/>
</dbReference>
<feature type="domain" description="PiggyBac transposable element-derived protein 4 C-terminal zinc-finger" evidence="1">
    <location>
        <begin position="88"/>
        <end position="139"/>
    </location>
</feature>
<name>A0ABD0JEK1_9CAEN</name>
<keyword evidence="3" id="KW-1185">Reference proteome</keyword>
<evidence type="ECO:0000313" key="2">
    <source>
        <dbReference type="EMBL" id="KAK7473363.1"/>
    </source>
</evidence>